<feature type="compositionally biased region" description="Polar residues" evidence="1">
    <location>
        <begin position="87"/>
        <end position="96"/>
    </location>
</feature>
<feature type="region of interest" description="Disordered" evidence="1">
    <location>
        <begin position="1"/>
        <end position="23"/>
    </location>
</feature>
<evidence type="ECO:0000313" key="3">
    <source>
        <dbReference type="Proteomes" id="UP000431826"/>
    </source>
</evidence>
<name>A0A640V590_9ACTN</name>
<comment type="caution">
    <text evidence="2">The sequence shown here is derived from an EMBL/GenBank/DDBJ whole genome shotgun (WGS) entry which is preliminary data.</text>
</comment>
<dbReference type="AlphaFoldDB" id="A0A640V590"/>
<gene>
    <name evidence="2" type="ORF">Stube_67480</name>
</gene>
<feature type="compositionally biased region" description="Gly residues" evidence="1">
    <location>
        <begin position="1"/>
        <end position="18"/>
    </location>
</feature>
<evidence type="ECO:0000256" key="1">
    <source>
        <dbReference type="SAM" id="MobiDB-lite"/>
    </source>
</evidence>
<organism evidence="2 3">
    <name type="scientific">Streptomyces tubercidicus</name>
    <dbReference type="NCBI Taxonomy" id="47759"/>
    <lineage>
        <taxon>Bacteria</taxon>
        <taxon>Bacillati</taxon>
        <taxon>Actinomycetota</taxon>
        <taxon>Actinomycetes</taxon>
        <taxon>Kitasatosporales</taxon>
        <taxon>Streptomycetaceae</taxon>
        <taxon>Streptomyces</taxon>
    </lineage>
</organism>
<protein>
    <submittedName>
        <fullName evidence="2">Uncharacterized protein</fullName>
    </submittedName>
</protein>
<reference evidence="2 3" key="1">
    <citation type="submission" date="2019-12" db="EMBL/GenBank/DDBJ databases">
        <title>Whole genome shotgun sequence of Streptomyces tubercidicus NBRC 13090.</title>
        <authorList>
            <person name="Ichikawa N."/>
            <person name="Kimura A."/>
            <person name="Kitahashi Y."/>
            <person name="Komaki H."/>
            <person name="Tamura T."/>
        </authorList>
    </citation>
    <scope>NUCLEOTIDE SEQUENCE [LARGE SCALE GENOMIC DNA]</scope>
    <source>
        <strain evidence="2 3">NBRC 13090</strain>
    </source>
</reference>
<accession>A0A640V590</accession>
<evidence type="ECO:0000313" key="2">
    <source>
        <dbReference type="EMBL" id="GFE42075.1"/>
    </source>
</evidence>
<dbReference type="EMBL" id="BLIR01000003">
    <property type="protein sequence ID" value="GFE42075.1"/>
    <property type="molecule type" value="Genomic_DNA"/>
</dbReference>
<feature type="region of interest" description="Disordered" evidence="1">
    <location>
        <begin position="80"/>
        <end position="105"/>
    </location>
</feature>
<sequence length="105" mass="10305">MDGGGARGGNGGRRGGVGPTRVKLRACPGKGVNATVNGVLKLLAPGKLTVAPASGTEQAFFLGSQTKALGTAAICTSNDKGTVDGNGYSTTPSTEVQFGEGSQPP</sequence>
<keyword evidence="3" id="KW-1185">Reference proteome</keyword>
<proteinExistence type="predicted"/>
<dbReference type="Proteomes" id="UP000431826">
    <property type="component" value="Unassembled WGS sequence"/>
</dbReference>